<dbReference type="EMBL" id="JAHSTU010000001">
    <property type="protein sequence ID" value="MBV4519077.1"/>
    <property type="molecule type" value="Genomic_DNA"/>
</dbReference>
<evidence type="ECO:0000313" key="1">
    <source>
        <dbReference type="EMBL" id="MBV4519077.1"/>
    </source>
</evidence>
<evidence type="ECO:0000313" key="2">
    <source>
        <dbReference type="Proteomes" id="UP001049200"/>
    </source>
</evidence>
<sequence>MSMENSQNHRRIASILGGEKLAIVLIPNENALTKLAKGHQADETLV</sequence>
<reference evidence="1" key="1">
    <citation type="submission" date="2021-06" db="EMBL/GenBank/DDBJ databases">
        <title>Updating the genus Pseudomonas: Description of 43 new species and partition of the Pseudomonas putida group.</title>
        <authorList>
            <person name="Girard L."/>
            <person name="Lood C."/>
            <person name="Vandamme P."/>
            <person name="Rokni-Zadeh H."/>
            <person name="Van Noort V."/>
            <person name="Hofte M."/>
            <person name="Lavigne R."/>
            <person name="De Mot R."/>
        </authorList>
    </citation>
    <scope>NUCLEOTIDE SEQUENCE</scope>
    <source>
        <strain evidence="1">SWRI74</strain>
    </source>
</reference>
<comment type="caution">
    <text evidence="1">The sequence shown here is derived from an EMBL/GenBank/DDBJ whole genome shotgun (WGS) entry which is preliminary data.</text>
</comment>
<accession>A0ABS6QJF3</accession>
<dbReference type="RefSeq" id="WP_217870316.1">
    <property type="nucleotide sequence ID" value="NZ_JAHSTU010000001.1"/>
</dbReference>
<keyword evidence="2" id="KW-1185">Reference proteome</keyword>
<proteinExistence type="predicted"/>
<name>A0ABS6QJF3_9PSED</name>
<gene>
    <name evidence="1" type="ORF">KVG88_03315</name>
</gene>
<dbReference type="Proteomes" id="UP001049200">
    <property type="component" value="Unassembled WGS sequence"/>
</dbReference>
<protein>
    <submittedName>
        <fullName evidence="1">Uncharacterized protein</fullName>
    </submittedName>
</protein>
<organism evidence="1 2">
    <name type="scientific">Pseudomonas azerbaijanoccidentalis</name>
    <dbReference type="NCBI Taxonomy" id="2842347"/>
    <lineage>
        <taxon>Bacteria</taxon>
        <taxon>Pseudomonadati</taxon>
        <taxon>Pseudomonadota</taxon>
        <taxon>Gammaproteobacteria</taxon>
        <taxon>Pseudomonadales</taxon>
        <taxon>Pseudomonadaceae</taxon>
        <taxon>Pseudomonas</taxon>
    </lineage>
</organism>